<sequence length="244" mass="27738">MSISNLKIAELLNEVCWPCDLSDEFKQTIVQAGMIVKRQQGYYHLTSDLTNDGLFYLLEGSVIISIRTSDFDHFTYKLLGKGDFLYYGKLMDYRLQESINADFLQDTTFLKVTDTHMLELASTQPEIYKLMFSILKQNTLPLVQKGILNQKFSIPIKVAFALLDVASKQVDINGVTPMLTITQQQLANLADVTRPRVNVVLNEFANQGLVEIVRRKIYLLNVQGINDLLINANLTFYSPSITEQ</sequence>
<protein>
    <submittedName>
        <fullName evidence="5">Crp/Fnr family transcriptional regulator</fullName>
    </submittedName>
</protein>
<name>A0ABZ0GU62_9GAMM</name>
<dbReference type="InterPro" id="IPR018490">
    <property type="entry name" value="cNMP-bd_dom_sf"/>
</dbReference>
<gene>
    <name evidence="5" type="ORF">RI844_07860</name>
</gene>
<dbReference type="PROSITE" id="PS51063">
    <property type="entry name" value="HTH_CRP_2"/>
    <property type="match status" value="1"/>
</dbReference>
<dbReference type="Gene3D" id="1.10.10.10">
    <property type="entry name" value="Winged helix-like DNA-binding domain superfamily/Winged helix DNA-binding domain"/>
    <property type="match status" value="1"/>
</dbReference>
<evidence type="ECO:0000313" key="6">
    <source>
        <dbReference type="Proteomes" id="UP001301442"/>
    </source>
</evidence>
<dbReference type="InterPro" id="IPR036390">
    <property type="entry name" value="WH_DNA-bd_sf"/>
</dbReference>
<keyword evidence="6" id="KW-1185">Reference proteome</keyword>
<evidence type="ECO:0000313" key="5">
    <source>
        <dbReference type="EMBL" id="WOH39128.1"/>
    </source>
</evidence>
<keyword evidence="1" id="KW-0805">Transcription regulation</keyword>
<evidence type="ECO:0000259" key="4">
    <source>
        <dbReference type="PROSITE" id="PS51063"/>
    </source>
</evidence>
<dbReference type="InterPro" id="IPR014710">
    <property type="entry name" value="RmlC-like_jellyroll"/>
</dbReference>
<dbReference type="Proteomes" id="UP001301442">
    <property type="component" value="Chromosome"/>
</dbReference>
<feature type="domain" description="HTH crp-type" evidence="4">
    <location>
        <begin position="152"/>
        <end position="223"/>
    </location>
</feature>
<dbReference type="SMART" id="SM00419">
    <property type="entry name" value="HTH_CRP"/>
    <property type="match status" value="1"/>
</dbReference>
<dbReference type="Gene3D" id="2.60.120.10">
    <property type="entry name" value="Jelly Rolls"/>
    <property type="match status" value="1"/>
</dbReference>
<organism evidence="5 6">
    <name type="scientific">Thalassotalea fonticola</name>
    <dbReference type="NCBI Taxonomy" id="3065649"/>
    <lineage>
        <taxon>Bacteria</taxon>
        <taxon>Pseudomonadati</taxon>
        <taxon>Pseudomonadota</taxon>
        <taxon>Gammaproteobacteria</taxon>
        <taxon>Alteromonadales</taxon>
        <taxon>Colwelliaceae</taxon>
        <taxon>Thalassotalea</taxon>
    </lineage>
</organism>
<proteinExistence type="predicted"/>
<dbReference type="SUPFAM" id="SSF51206">
    <property type="entry name" value="cAMP-binding domain-like"/>
    <property type="match status" value="1"/>
</dbReference>
<dbReference type="EMBL" id="CP136600">
    <property type="protein sequence ID" value="WOH39128.1"/>
    <property type="molecule type" value="Genomic_DNA"/>
</dbReference>
<evidence type="ECO:0000256" key="2">
    <source>
        <dbReference type="ARBA" id="ARBA00023125"/>
    </source>
</evidence>
<dbReference type="SUPFAM" id="SSF46785">
    <property type="entry name" value="Winged helix' DNA-binding domain"/>
    <property type="match status" value="1"/>
</dbReference>
<keyword evidence="3" id="KW-0804">Transcription</keyword>
<dbReference type="RefSeq" id="WP_348397895.1">
    <property type="nucleotide sequence ID" value="NZ_CP136600.1"/>
</dbReference>
<accession>A0ABZ0GU62</accession>
<dbReference type="InterPro" id="IPR012318">
    <property type="entry name" value="HTH_CRP"/>
</dbReference>
<keyword evidence="2" id="KW-0238">DNA-binding</keyword>
<evidence type="ECO:0000256" key="3">
    <source>
        <dbReference type="ARBA" id="ARBA00023163"/>
    </source>
</evidence>
<evidence type="ECO:0000256" key="1">
    <source>
        <dbReference type="ARBA" id="ARBA00023015"/>
    </source>
</evidence>
<reference evidence="5 6" key="1">
    <citation type="submission" date="2023-09" db="EMBL/GenBank/DDBJ databases">
        <authorList>
            <person name="Qi X."/>
        </authorList>
    </citation>
    <scope>NUCLEOTIDE SEQUENCE [LARGE SCALE GENOMIC DNA]</scope>
    <source>
        <strain evidence="5 6">S1-1</strain>
    </source>
</reference>
<dbReference type="Pfam" id="PF13545">
    <property type="entry name" value="HTH_Crp_2"/>
    <property type="match status" value="1"/>
</dbReference>
<dbReference type="InterPro" id="IPR036388">
    <property type="entry name" value="WH-like_DNA-bd_sf"/>
</dbReference>